<dbReference type="GeneID" id="54579914"/>
<keyword evidence="3" id="KW-1185">Reference proteome</keyword>
<feature type="domain" description="DUF7730" evidence="1">
    <location>
        <begin position="107"/>
        <end position="162"/>
    </location>
</feature>
<accession>A0A6A6IWE4</accession>
<evidence type="ECO:0000259" key="1">
    <source>
        <dbReference type="Pfam" id="PF24864"/>
    </source>
</evidence>
<dbReference type="PANTHER" id="PTHR42085">
    <property type="entry name" value="F-BOX DOMAIN-CONTAINING PROTEIN"/>
    <property type="match status" value="1"/>
</dbReference>
<dbReference type="InterPro" id="IPR056632">
    <property type="entry name" value="DUF7730"/>
</dbReference>
<proteinExistence type="predicted"/>
<dbReference type="AlphaFoldDB" id="A0A6A6IWE4"/>
<gene>
    <name evidence="2" type="ORF">BU26DRAFT_501688</name>
</gene>
<dbReference type="InterPro" id="IPR038883">
    <property type="entry name" value="AN11006-like"/>
</dbReference>
<evidence type="ECO:0000313" key="3">
    <source>
        <dbReference type="Proteomes" id="UP000800094"/>
    </source>
</evidence>
<dbReference type="OrthoDB" id="3798199at2759"/>
<sequence length="217" mass="25142">MTPRYSMRDTAARKVYNSPEAIQAREEDNKLRTQRKRVYRLKNGLISLLHTPDHLVQASVHNSTTNLLTLPPELCTKIWEYALGGMRVTGSHISRYTITGGTNTKIRHALSLLNVCRQVYSEAATIPYKENNFYFCCRHEFGKWHASRKPAHLQAIRTIHLDPYDMDRISSSRDWKPNHYSIIVLNHTPQGAEKEVVRELERRGLTFTLESVLRLDI</sequence>
<dbReference type="Pfam" id="PF24864">
    <property type="entry name" value="DUF7730"/>
    <property type="match status" value="1"/>
</dbReference>
<dbReference type="Proteomes" id="UP000800094">
    <property type="component" value="Unassembled WGS sequence"/>
</dbReference>
<dbReference type="RefSeq" id="XP_033688527.1">
    <property type="nucleotide sequence ID" value="XM_033826584.1"/>
</dbReference>
<dbReference type="PANTHER" id="PTHR42085:SF1">
    <property type="entry name" value="F-BOX DOMAIN-CONTAINING PROTEIN"/>
    <property type="match status" value="1"/>
</dbReference>
<reference evidence="2" key="1">
    <citation type="journal article" date="2020" name="Stud. Mycol.">
        <title>101 Dothideomycetes genomes: a test case for predicting lifestyles and emergence of pathogens.</title>
        <authorList>
            <person name="Haridas S."/>
            <person name="Albert R."/>
            <person name="Binder M."/>
            <person name="Bloem J."/>
            <person name="Labutti K."/>
            <person name="Salamov A."/>
            <person name="Andreopoulos B."/>
            <person name="Baker S."/>
            <person name="Barry K."/>
            <person name="Bills G."/>
            <person name="Bluhm B."/>
            <person name="Cannon C."/>
            <person name="Castanera R."/>
            <person name="Culley D."/>
            <person name="Daum C."/>
            <person name="Ezra D."/>
            <person name="Gonzalez J."/>
            <person name="Henrissat B."/>
            <person name="Kuo A."/>
            <person name="Liang C."/>
            <person name="Lipzen A."/>
            <person name="Lutzoni F."/>
            <person name="Magnuson J."/>
            <person name="Mondo S."/>
            <person name="Nolan M."/>
            <person name="Ohm R."/>
            <person name="Pangilinan J."/>
            <person name="Park H.-J."/>
            <person name="Ramirez L."/>
            <person name="Alfaro M."/>
            <person name="Sun H."/>
            <person name="Tritt A."/>
            <person name="Yoshinaga Y."/>
            <person name="Zwiers L.-H."/>
            <person name="Turgeon B."/>
            <person name="Goodwin S."/>
            <person name="Spatafora J."/>
            <person name="Crous P."/>
            <person name="Grigoriev I."/>
        </authorList>
    </citation>
    <scope>NUCLEOTIDE SEQUENCE</scope>
    <source>
        <strain evidence="2">CBS 122368</strain>
    </source>
</reference>
<protein>
    <recommendedName>
        <fullName evidence="1">DUF7730 domain-containing protein</fullName>
    </recommendedName>
</protein>
<dbReference type="EMBL" id="ML987191">
    <property type="protein sequence ID" value="KAF2253523.1"/>
    <property type="molecule type" value="Genomic_DNA"/>
</dbReference>
<evidence type="ECO:0000313" key="2">
    <source>
        <dbReference type="EMBL" id="KAF2253523.1"/>
    </source>
</evidence>
<organism evidence="2 3">
    <name type="scientific">Trematosphaeria pertusa</name>
    <dbReference type="NCBI Taxonomy" id="390896"/>
    <lineage>
        <taxon>Eukaryota</taxon>
        <taxon>Fungi</taxon>
        <taxon>Dikarya</taxon>
        <taxon>Ascomycota</taxon>
        <taxon>Pezizomycotina</taxon>
        <taxon>Dothideomycetes</taxon>
        <taxon>Pleosporomycetidae</taxon>
        <taxon>Pleosporales</taxon>
        <taxon>Massarineae</taxon>
        <taxon>Trematosphaeriaceae</taxon>
        <taxon>Trematosphaeria</taxon>
    </lineage>
</organism>
<name>A0A6A6IWE4_9PLEO</name>